<protein>
    <recommendedName>
        <fullName evidence="5">DUF3298 domain-containing protein</fullName>
    </recommendedName>
</protein>
<feature type="domain" description="Deacetylase PdaC" evidence="2">
    <location>
        <begin position="51"/>
        <end position="131"/>
    </location>
</feature>
<dbReference type="EMBL" id="MFLN01000040">
    <property type="protein sequence ID" value="OGG66661.1"/>
    <property type="molecule type" value="Genomic_DNA"/>
</dbReference>
<organism evidence="3 4">
    <name type="scientific">Candidatus Kaiserbacteria bacterium RIFCSPHIGHO2_02_FULL_59_21</name>
    <dbReference type="NCBI Taxonomy" id="1798500"/>
    <lineage>
        <taxon>Bacteria</taxon>
        <taxon>Candidatus Kaiseribacteriota</taxon>
    </lineage>
</organism>
<dbReference type="InterPro" id="IPR021729">
    <property type="entry name" value="DUF3298"/>
</dbReference>
<dbReference type="Proteomes" id="UP000178572">
    <property type="component" value="Unassembled WGS sequence"/>
</dbReference>
<evidence type="ECO:0000313" key="4">
    <source>
        <dbReference type="Proteomes" id="UP000178572"/>
    </source>
</evidence>
<dbReference type="Gene3D" id="3.30.565.40">
    <property type="entry name" value="Fervidobacterium nodosum Rt17-B1 like"/>
    <property type="match status" value="1"/>
</dbReference>
<dbReference type="Gene3D" id="3.90.640.20">
    <property type="entry name" value="Heat-shock cognate protein, ATPase"/>
    <property type="match status" value="1"/>
</dbReference>
<gene>
    <name evidence="3" type="ORF">A3C21_03155</name>
</gene>
<dbReference type="AlphaFoldDB" id="A0A1F6DZ14"/>
<name>A0A1F6DZ14_9BACT</name>
<dbReference type="InterPro" id="IPR025303">
    <property type="entry name" value="PdaC"/>
</dbReference>
<evidence type="ECO:0008006" key="5">
    <source>
        <dbReference type="Google" id="ProtNLM"/>
    </source>
</evidence>
<accession>A0A1F6DZ14</accession>
<sequence length="227" mass="23979">MNRALAFAAILLALGAGYFLFRSAGRMGDAKIEAAPQTAEITTATEREIAEMYAIEARYPQFGIPAIDAEIKAVVEEAIAQFKKDAAEGPPPGSAVPRYEFASAFDFAYVGADIVSVELVVSTYLGGAHGISFVTGLNFEKSSGRKLTLDDALALTGLTLQETAAKAKAELGQKLGSDVIAPEGADPTIENYGTFLVGADNVTFVFQVYQVGPYAAGPQKISFPRVQ</sequence>
<dbReference type="InterPro" id="IPR037126">
    <property type="entry name" value="PdaC/RsiV-like_sf"/>
</dbReference>
<evidence type="ECO:0000259" key="1">
    <source>
        <dbReference type="Pfam" id="PF11738"/>
    </source>
</evidence>
<evidence type="ECO:0000259" key="2">
    <source>
        <dbReference type="Pfam" id="PF13739"/>
    </source>
</evidence>
<feature type="domain" description="DUF3298" evidence="1">
    <location>
        <begin position="173"/>
        <end position="225"/>
    </location>
</feature>
<evidence type="ECO:0000313" key="3">
    <source>
        <dbReference type="EMBL" id="OGG66661.1"/>
    </source>
</evidence>
<proteinExistence type="predicted"/>
<dbReference type="STRING" id="1798500.A3C21_03155"/>
<dbReference type="Pfam" id="PF11738">
    <property type="entry name" value="DUF3298"/>
    <property type="match status" value="1"/>
</dbReference>
<dbReference type="Pfam" id="PF13739">
    <property type="entry name" value="PdaC"/>
    <property type="match status" value="1"/>
</dbReference>
<comment type="caution">
    <text evidence="3">The sequence shown here is derived from an EMBL/GenBank/DDBJ whole genome shotgun (WGS) entry which is preliminary data.</text>
</comment>
<reference evidence="3 4" key="1">
    <citation type="journal article" date="2016" name="Nat. Commun.">
        <title>Thousands of microbial genomes shed light on interconnected biogeochemical processes in an aquifer system.</title>
        <authorList>
            <person name="Anantharaman K."/>
            <person name="Brown C.T."/>
            <person name="Hug L.A."/>
            <person name="Sharon I."/>
            <person name="Castelle C.J."/>
            <person name="Probst A.J."/>
            <person name="Thomas B.C."/>
            <person name="Singh A."/>
            <person name="Wilkins M.J."/>
            <person name="Karaoz U."/>
            <person name="Brodie E.L."/>
            <person name="Williams K.H."/>
            <person name="Hubbard S.S."/>
            <person name="Banfield J.F."/>
        </authorList>
    </citation>
    <scope>NUCLEOTIDE SEQUENCE [LARGE SCALE GENOMIC DNA]</scope>
</reference>